<sequence>KEGLRVFLPPWELDEVKKLFDIYVGTGIKYGHKIINLSIEVDKVSNEVNETMEKEDMWEEIKKRYDVVGGKLGLLFHPQLSVNILKSDVYKAVEKVSIDSLCTEGSFDMHSDIPSILYSIYPNPRLNGPPTLRFASPFVQQLCISKLFKDIR</sequence>
<organism evidence="2 3">
    <name type="scientific">Rozella allomycis (strain CSF55)</name>
    <dbReference type="NCBI Taxonomy" id="988480"/>
    <lineage>
        <taxon>Eukaryota</taxon>
        <taxon>Fungi</taxon>
        <taxon>Fungi incertae sedis</taxon>
        <taxon>Cryptomycota</taxon>
        <taxon>Cryptomycota incertae sedis</taxon>
        <taxon>Rozella</taxon>
    </lineage>
</organism>
<reference evidence="2" key="2">
    <citation type="submission" date="2018-08" db="EMBL/GenBank/DDBJ databases">
        <title>Leveraging single-cell genomics to expand the Fungal Tree of Life.</title>
        <authorList>
            <consortium name="DOE Joint Genome Institute"/>
            <person name="Ahrendt S.R."/>
            <person name="Quandt C.A."/>
            <person name="Ciobanu D."/>
            <person name="Clum A."/>
            <person name="Salamov A."/>
            <person name="Andreopoulos B."/>
            <person name="Cheng J.-F."/>
            <person name="Woyke T."/>
            <person name="Pelin A."/>
            <person name="Henrissat B."/>
            <person name="Reynolds N."/>
            <person name="Benny G.L."/>
            <person name="Smith M.E."/>
            <person name="James T.Y."/>
            <person name="Grigoriev I.V."/>
        </authorList>
    </citation>
    <scope>NUCLEOTIDE SEQUENCE</scope>
    <source>
        <strain evidence="2">CSF55</strain>
    </source>
</reference>
<gene>
    <name evidence="2" type="ORF">ROZALSC1DRAFT_30467</name>
    <name evidence="1" type="ORF">ROZALSC1DRAFT_31316</name>
</gene>
<dbReference type="Proteomes" id="UP000281549">
    <property type="component" value="Unassembled WGS sequence"/>
</dbReference>
<accession>A0A4P9YEG8</accession>
<feature type="non-terminal residue" evidence="2">
    <location>
        <position position="1"/>
    </location>
</feature>
<dbReference type="EMBL" id="ML006210">
    <property type="protein sequence ID" value="RKP16824.1"/>
    <property type="molecule type" value="Genomic_DNA"/>
</dbReference>
<proteinExistence type="predicted"/>
<reference evidence="3" key="1">
    <citation type="journal article" date="2018" name="Nat. Microbiol.">
        <title>Leveraging single-cell genomics to expand the fungal tree of life.</title>
        <authorList>
            <person name="Ahrendt S.R."/>
            <person name="Quandt C.A."/>
            <person name="Ciobanu D."/>
            <person name="Clum A."/>
            <person name="Salamov A."/>
            <person name="Andreopoulos B."/>
            <person name="Cheng J.F."/>
            <person name="Woyke T."/>
            <person name="Pelin A."/>
            <person name="Henrissat B."/>
            <person name="Reynolds N.K."/>
            <person name="Benny G.L."/>
            <person name="Smith M.E."/>
            <person name="James T.Y."/>
            <person name="Grigoriev I.V."/>
        </authorList>
    </citation>
    <scope>NUCLEOTIDE SEQUENCE [LARGE SCALE GENOMIC DNA]</scope>
    <source>
        <strain evidence="3">CSF55</strain>
    </source>
</reference>
<name>A0A4P9YEG8_ROZAC</name>
<evidence type="ECO:0000313" key="2">
    <source>
        <dbReference type="EMBL" id="RKP17766.1"/>
    </source>
</evidence>
<evidence type="ECO:0000313" key="1">
    <source>
        <dbReference type="EMBL" id="RKP16824.1"/>
    </source>
</evidence>
<protein>
    <submittedName>
        <fullName evidence="2">Uncharacterized protein</fullName>
    </submittedName>
</protein>
<dbReference type="AlphaFoldDB" id="A0A4P9YEG8"/>
<evidence type="ECO:0000313" key="3">
    <source>
        <dbReference type="Proteomes" id="UP000281549"/>
    </source>
</evidence>
<dbReference type="EMBL" id="ML005683">
    <property type="protein sequence ID" value="RKP17766.1"/>
    <property type="molecule type" value="Genomic_DNA"/>
</dbReference>
<feature type="non-terminal residue" evidence="2">
    <location>
        <position position="152"/>
    </location>
</feature>